<keyword evidence="6" id="KW-0175">Coiled coil</keyword>
<dbReference type="InterPro" id="IPR014284">
    <property type="entry name" value="RNA_pol_sigma-70_dom"/>
</dbReference>
<dbReference type="InterPro" id="IPR013249">
    <property type="entry name" value="RNA_pol_sigma70_r4_t2"/>
</dbReference>
<evidence type="ECO:0000256" key="6">
    <source>
        <dbReference type="SAM" id="Coils"/>
    </source>
</evidence>
<dbReference type="PANTHER" id="PTHR43133">
    <property type="entry name" value="RNA POLYMERASE ECF-TYPE SIGMA FACTO"/>
    <property type="match status" value="1"/>
</dbReference>
<evidence type="ECO:0000313" key="9">
    <source>
        <dbReference type="EMBL" id="KKT65749.1"/>
    </source>
</evidence>
<dbReference type="GO" id="GO:0003677">
    <property type="term" value="F:DNA binding"/>
    <property type="evidence" value="ECO:0007669"/>
    <property type="project" value="UniProtKB-KW"/>
</dbReference>
<proteinExistence type="inferred from homology"/>
<feature type="domain" description="RNA polymerase sigma factor 70 region 4 type 2" evidence="8">
    <location>
        <begin position="112"/>
        <end position="162"/>
    </location>
</feature>
<feature type="domain" description="RNA polymerase sigma-70 region 2" evidence="7">
    <location>
        <begin position="10"/>
        <end position="78"/>
    </location>
</feature>
<organism evidence="9 10">
    <name type="scientific">Candidatus Woesebacteria bacterium GW2011_GWA2_44_33</name>
    <dbReference type="NCBI Taxonomy" id="1618564"/>
    <lineage>
        <taxon>Bacteria</taxon>
        <taxon>Candidatus Woeseibacteriota</taxon>
    </lineage>
</organism>
<dbReference type="Gene3D" id="1.10.10.10">
    <property type="entry name" value="Winged helix-like DNA-binding domain superfamily/Winged helix DNA-binding domain"/>
    <property type="match status" value="1"/>
</dbReference>
<dbReference type="NCBIfam" id="TIGR02937">
    <property type="entry name" value="sigma70-ECF"/>
    <property type="match status" value="1"/>
</dbReference>
<keyword evidence="5" id="KW-0804">Transcription</keyword>
<dbReference type="AlphaFoldDB" id="A0A0G1M1B5"/>
<dbReference type="GO" id="GO:0016987">
    <property type="term" value="F:sigma factor activity"/>
    <property type="evidence" value="ECO:0007669"/>
    <property type="project" value="UniProtKB-KW"/>
</dbReference>
<evidence type="ECO:0000256" key="2">
    <source>
        <dbReference type="ARBA" id="ARBA00023015"/>
    </source>
</evidence>
<evidence type="ECO:0000313" key="10">
    <source>
        <dbReference type="Proteomes" id="UP000034826"/>
    </source>
</evidence>
<evidence type="ECO:0000259" key="7">
    <source>
        <dbReference type="Pfam" id="PF04542"/>
    </source>
</evidence>
<dbReference type="InterPro" id="IPR013324">
    <property type="entry name" value="RNA_pol_sigma_r3/r4-like"/>
</dbReference>
<dbReference type="Pfam" id="PF04542">
    <property type="entry name" value="Sigma70_r2"/>
    <property type="match status" value="1"/>
</dbReference>
<dbReference type="InterPro" id="IPR013325">
    <property type="entry name" value="RNA_pol_sigma_r2"/>
</dbReference>
<reference evidence="9 10" key="1">
    <citation type="journal article" date="2015" name="Nature">
        <title>rRNA introns, odd ribosomes, and small enigmatic genomes across a large radiation of phyla.</title>
        <authorList>
            <person name="Brown C.T."/>
            <person name="Hug L.A."/>
            <person name="Thomas B.C."/>
            <person name="Sharon I."/>
            <person name="Castelle C.J."/>
            <person name="Singh A."/>
            <person name="Wilkins M.J."/>
            <person name="Williams K.H."/>
            <person name="Banfield J.F."/>
        </authorList>
    </citation>
    <scope>NUCLEOTIDE SEQUENCE [LARGE SCALE GENOMIC DNA]</scope>
</reference>
<dbReference type="InterPro" id="IPR039425">
    <property type="entry name" value="RNA_pol_sigma-70-like"/>
</dbReference>
<comment type="similarity">
    <text evidence="1">Belongs to the sigma-70 factor family. ECF subfamily.</text>
</comment>
<evidence type="ECO:0000259" key="8">
    <source>
        <dbReference type="Pfam" id="PF08281"/>
    </source>
</evidence>
<protein>
    <submittedName>
        <fullName evidence="9">RNA polymerase sigma factor</fullName>
    </submittedName>
</protein>
<evidence type="ECO:0000256" key="3">
    <source>
        <dbReference type="ARBA" id="ARBA00023082"/>
    </source>
</evidence>
<feature type="coiled-coil region" evidence="6">
    <location>
        <begin position="102"/>
        <end position="129"/>
    </location>
</feature>
<keyword evidence="3" id="KW-0731">Sigma factor</keyword>
<sequence>MQKPPFDEVVKNYIRLVYFFAKKSLYQQEDVDDIVQETFLKAMNNYKQFTFKSEDELKSWLLTICRHLIADQMRSKKKTISIEQNNIELFDNSDVEDMMNAEITHEKDIESVKKELVKLKAEEQEIIRLRIVEEMEFKEIAVALDTKEAAVKMRFYRAIIKLKEALV</sequence>
<dbReference type="Pfam" id="PF08281">
    <property type="entry name" value="Sigma70_r4_2"/>
    <property type="match status" value="1"/>
</dbReference>
<dbReference type="InterPro" id="IPR036388">
    <property type="entry name" value="WH-like_DNA-bd_sf"/>
</dbReference>
<name>A0A0G1M1B5_9BACT</name>
<dbReference type="PANTHER" id="PTHR43133:SF8">
    <property type="entry name" value="RNA POLYMERASE SIGMA FACTOR HI_1459-RELATED"/>
    <property type="match status" value="1"/>
</dbReference>
<dbReference type="Proteomes" id="UP000034826">
    <property type="component" value="Unassembled WGS sequence"/>
</dbReference>
<dbReference type="EMBL" id="LCIY01000036">
    <property type="protein sequence ID" value="KKT65749.1"/>
    <property type="molecule type" value="Genomic_DNA"/>
</dbReference>
<accession>A0A0G1M1B5</accession>
<evidence type="ECO:0000256" key="4">
    <source>
        <dbReference type="ARBA" id="ARBA00023125"/>
    </source>
</evidence>
<evidence type="ECO:0000256" key="1">
    <source>
        <dbReference type="ARBA" id="ARBA00010641"/>
    </source>
</evidence>
<dbReference type="Gene3D" id="1.10.1740.10">
    <property type="match status" value="1"/>
</dbReference>
<keyword evidence="4" id="KW-0238">DNA-binding</keyword>
<evidence type="ECO:0000256" key="5">
    <source>
        <dbReference type="ARBA" id="ARBA00023163"/>
    </source>
</evidence>
<dbReference type="SUPFAM" id="SSF88946">
    <property type="entry name" value="Sigma2 domain of RNA polymerase sigma factors"/>
    <property type="match status" value="1"/>
</dbReference>
<gene>
    <name evidence="9" type="ORF">UW60_C0036G0007</name>
</gene>
<comment type="caution">
    <text evidence="9">The sequence shown here is derived from an EMBL/GenBank/DDBJ whole genome shotgun (WGS) entry which is preliminary data.</text>
</comment>
<keyword evidence="2" id="KW-0805">Transcription regulation</keyword>
<dbReference type="InterPro" id="IPR007627">
    <property type="entry name" value="RNA_pol_sigma70_r2"/>
</dbReference>
<dbReference type="SUPFAM" id="SSF88659">
    <property type="entry name" value="Sigma3 and sigma4 domains of RNA polymerase sigma factors"/>
    <property type="match status" value="1"/>
</dbReference>
<dbReference type="GO" id="GO:0006352">
    <property type="term" value="P:DNA-templated transcription initiation"/>
    <property type="evidence" value="ECO:0007669"/>
    <property type="project" value="InterPro"/>
</dbReference>